<keyword evidence="6 12" id="KW-0132">Cell division</keyword>
<evidence type="ECO:0000313" key="17">
    <source>
        <dbReference type="EMBL" id="EFM8155700.1"/>
    </source>
</evidence>
<evidence type="ECO:0000313" key="25">
    <source>
        <dbReference type="Proteomes" id="UP000288730"/>
    </source>
</evidence>
<gene>
    <name evidence="12 21" type="primary">xerC</name>
    <name evidence="23" type="synonym">xerC_2</name>
    <name evidence="16" type="ORF">A2J79_003343</name>
    <name evidence="17" type="ORF">A5U30_003360</name>
    <name evidence="15" type="ORF">D9J61_14390</name>
    <name evidence="22" type="ORF">EPS76_19045</name>
    <name evidence="21" type="ORF">GP711_21315</name>
    <name evidence="19" type="ORF">GRC73_15780</name>
    <name evidence="20" type="ORF">HIE29_004553</name>
    <name evidence="23" type="ORF">NCTC9001_03553</name>
    <name evidence="24" type="ORF">OGM49_25320</name>
    <name evidence="18" type="ORF">R8O40_004520</name>
</gene>
<dbReference type="InterPro" id="IPR004107">
    <property type="entry name" value="Integrase_SAM-like_N"/>
</dbReference>
<keyword evidence="8 12" id="KW-0229">DNA integration</keyword>
<reference evidence="15 27" key="2">
    <citation type="submission" date="2018-10" db="EMBL/GenBank/DDBJ databases">
        <authorList>
            <consortium name="NARMS: The National Antimicrobial Resistance Monitoring System"/>
        </authorList>
    </citation>
    <scope>NUCLEOTIDE SEQUENCE [LARGE SCALE GENOMIC DNA]</scope>
    <source>
        <strain evidence="15 27">CVM N17EC1330</strain>
    </source>
</reference>
<dbReference type="EMBL" id="AATCLQ010000026">
    <property type="protein sequence ID" value="EFJ6482953.1"/>
    <property type="molecule type" value="Genomic_DNA"/>
</dbReference>
<reference evidence="21 28" key="5">
    <citation type="submission" date="2019-10" db="EMBL/GenBank/DDBJ databases">
        <title>Antimicrobial-resistant enteric bacteria are widely distributed amongst people, animals and the environment in northern Tanzania.</title>
        <authorList>
            <person name="Subbiah M."/>
            <person name="Call D.R."/>
        </authorList>
    </citation>
    <scope>NUCLEOTIDE SEQUENCE [LARGE SCALE GENOMIC DNA]</scope>
    <source>
        <strain evidence="21 28">TzEc067</strain>
    </source>
</reference>
<keyword evidence="7 12" id="KW-0159">Chromosome partition</keyword>
<feature type="active site" evidence="12">
    <location>
        <position position="240"/>
    </location>
</feature>
<keyword evidence="9 12" id="KW-0238">DNA-binding</keyword>
<evidence type="ECO:0000259" key="14">
    <source>
        <dbReference type="PROSITE" id="PS51900"/>
    </source>
</evidence>
<dbReference type="EMBL" id="SCJN01000184">
    <property type="protein sequence ID" value="RXD12984.1"/>
    <property type="molecule type" value="Genomic_DNA"/>
</dbReference>
<dbReference type="OMA" id="AMMELMY"/>
<feature type="domain" description="Tyr recombinase" evidence="13">
    <location>
        <begin position="109"/>
        <end position="288"/>
    </location>
</feature>
<dbReference type="PANTHER" id="PTHR30349">
    <property type="entry name" value="PHAGE INTEGRASE-RELATED"/>
    <property type="match status" value="1"/>
</dbReference>
<evidence type="ECO:0000313" key="19">
    <source>
        <dbReference type="EMBL" id="HAH4525457.1"/>
    </source>
</evidence>
<evidence type="ECO:0000313" key="24">
    <source>
        <dbReference type="EMBL" id="WLM95875.1"/>
    </source>
</evidence>
<dbReference type="Pfam" id="PF02899">
    <property type="entry name" value="Phage_int_SAM_1"/>
    <property type="match status" value="1"/>
</dbReference>
<evidence type="ECO:0000256" key="4">
    <source>
        <dbReference type="ARBA" id="ARBA00015804"/>
    </source>
</evidence>
<dbReference type="GO" id="GO:0007059">
    <property type="term" value="P:chromosome segregation"/>
    <property type="evidence" value="ECO:0007669"/>
    <property type="project" value="UniProtKB-UniRule"/>
</dbReference>
<dbReference type="EMBL" id="CAADIS010000005">
    <property type="protein sequence ID" value="VFS29927.1"/>
    <property type="molecule type" value="Genomic_DNA"/>
</dbReference>
<dbReference type="Proteomes" id="UP000288730">
    <property type="component" value="Unassembled WGS sequence"/>
</dbReference>
<dbReference type="PROSITE" id="PS51898">
    <property type="entry name" value="TYR_RECOMBINASE"/>
    <property type="match status" value="1"/>
</dbReference>
<evidence type="ECO:0000313" key="20">
    <source>
        <dbReference type="EMBL" id="HAH7771040.1"/>
    </source>
</evidence>
<dbReference type="GO" id="GO:0009037">
    <property type="term" value="F:tyrosine-based site-specific recombinase activity"/>
    <property type="evidence" value="ECO:0007669"/>
    <property type="project" value="UniProtKB-UniRule"/>
</dbReference>
<dbReference type="Pfam" id="PF00589">
    <property type="entry name" value="Phage_integrase"/>
    <property type="match status" value="1"/>
</dbReference>
<dbReference type="HAMAP" id="MF_01808">
    <property type="entry name" value="Recomb_XerC_XerD"/>
    <property type="match status" value="1"/>
</dbReference>
<keyword evidence="5 12" id="KW-0963">Cytoplasm</keyword>
<evidence type="ECO:0000313" key="21">
    <source>
        <dbReference type="EMBL" id="KAE9728597.1"/>
    </source>
</evidence>
<dbReference type="EMBL" id="WSGM01000016">
    <property type="protein sequence ID" value="KAE9728597.1"/>
    <property type="molecule type" value="Genomic_DNA"/>
</dbReference>
<evidence type="ECO:0000256" key="5">
    <source>
        <dbReference type="ARBA" id="ARBA00022490"/>
    </source>
</evidence>
<dbReference type="EMBL" id="AATLZG010000023">
    <property type="protein sequence ID" value="EFM8155700.1"/>
    <property type="molecule type" value="Genomic_DNA"/>
</dbReference>
<dbReference type="EMBL" id="ABONVU020000021">
    <property type="protein sequence ID" value="EMJ5256202.1"/>
    <property type="molecule type" value="Genomic_DNA"/>
</dbReference>
<evidence type="ECO:0000256" key="11">
    <source>
        <dbReference type="ARBA" id="ARBA00023306"/>
    </source>
</evidence>
<comment type="similarity">
    <text evidence="2 12">Belongs to the 'phage' integrase family. XerC subfamily.</text>
</comment>
<evidence type="ECO:0000256" key="9">
    <source>
        <dbReference type="ARBA" id="ARBA00023125"/>
    </source>
</evidence>
<dbReference type="NCBIfam" id="NF001399">
    <property type="entry name" value="PRK00283.1"/>
    <property type="match status" value="1"/>
</dbReference>
<dbReference type="FunFam" id="1.10.443.10:FF:000002">
    <property type="entry name" value="Tyrosine recombinase XerC"/>
    <property type="match status" value="1"/>
</dbReference>
<evidence type="ECO:0000313" key="26">
    <source>
        <dbReference type="Proteomes" id="UP000372890"/>
    </source>
</evidence>
<evidence type="ECO:0000313" key="29">
    <source>
        <dbReference type="Proteomes" id="UP000555763"/>
    </source>
</evidence>
<proteinExistence type="inferred from homology"/>
<reference evidence="23 26" key="4">
    <citation type="submission" date="2019-03" db="EMBL/GenBank/DDBJ databases">
        <authorList>
            <consortium name="Pathogen Informatics"/>
        </authorList>
    </citation>
    <scope>NUCLEOTIDE SEQUENCE [LARGE SCALE GENOMIC DNA]</scope>
    <source>
        <strain evidence="23 26">NCTC9001</strain>
    </source>
</reference>
<comment type="subcellular location">
    <subcellularLocation>
        <location evidence="1 12">Cytoplasm</location>
    </subcellularLocation>
</comment>
<evidence type="ECO:0000313" key="23">
    <source>
        <dbReference type="EMBL" id="VFS29927.1"/>
    </source>
</evidence>
<evidence type="ECO:0000313" key="16">
    <source>
        <dbReference type="EMBL" id="EFJ6482953.1"/>
    </source>
</evidence>
<dbReference type="InterPro" id="IPR011931">
    <property type="entry name" value="Recomb_XerC"/>
</dbReference>
<dbReference type="Proteomes" id="UP001285616">
    <property type="component" value="Unassembled WGS sequence"/>
</dbReference>
<evidence type="ECO:0000256" key="1">
    <source>
        <dbReference type="ARBA" id="ARBA00004496"/>
    </source>
</evidence>
<dbReference type="GO" id="GO:0051301">
    <property type="term" value="P:cell division"/>
    <property type="evidence" value="ECO:0007669"/>
    <property type="project" value="UniProtKB-UniRule"/>
</dbReference>
<evidence type="ECO:0000256" key="12">
    <source>
        <dbReference type="HAMAP-Rule" id="MF_01808"/>
    </source>
</evidence>
<evidence type="ECO:0000313" key="27">
    <source>
        <dbReference type="Proteomes" id="UP000382540"/>
    </source>
</evidence>
<dbReference type="Proteomes" id="UP000843571">
    <property type="component" value="Unassembled WGS sequence"/>
</dbReference>
<sequence>MTDLHTDVERYLRYLSVERQLSPITLLNYQRQLEAIIHFASENGLQSWQQCDVTMVRNFAVRSRRKGLGAASLALRLSALRSFFDWLVSQNELKANPAKGVSAPKAPRHLPKNIDVDDMNRLLDIDINDPLAVRDRAMLEVMYGAGLRLSELVGLDIKHLDLESGEVWVMGKGSKERRLPIGRNAVAWIEHWLDLRDLFGSEDDALFLSKLGKRISARNVQKRFAEWGIKQGLNNHVHPHKLRHSFATHMLESSGDLRGVQELLGHANLSTTQIYTHLDFQHLASVYDAAHPRAKRGK</sequence>
<dbReference type="GO" id="GO:0006313">
    <property type="term" value="P:DNA transposition"/>
    <property type="evidence" value="ECO:0007669"/>
    <property type="project" value="UniProtKB-UniRule"/>
</dbReference>
<dbReference type="InterPro" id="IPR013762">
    <property type="entry name" value="Integrase-like_cat_sf"/>
</dbReference>
<dbReference type="PROSITE" id="PS51900">
    <property type="entry name" value="CB"/>
    <property type="match status" value="1"/>
</dbReference>
<dbReference type="Proteomes" id="UP000711811">
    <property type="component" value="Unassembled WGS sequence"/>
</dbReference>
<dbReference type="GO" id="GO:0005737">
    <property type="term" value="C:cytoplasm"/>
    <property type="evidence" value="ECO:0007669"/>
    <property type="project" value="UniProtKB-SubCell"/>
</dbReference>
<dbReference type="NCBIfam" id="TIGR02224">
    <property type="entry name" value="recomb_XerC"/>
    <property type="match status" value="1"/>
</dbReference>
<dbReference type="SUPFAM" id="SSF56349">
    <property type="entry name" value="DNA breaking-rejoining enzymes"/>
    <property type="match status" value="1"/>
</dbReference>
<feature type="active site" evidence="12">
    <location>
        <position position="266"/>
    </location>
</feature>
<feature type="active site" evidence="12">
    <location>
        <position position="243"/>
    </location>
</feature>
<dbReference type="Proteomes" id="UP000382540">
    <property type="component" value="Unassembled WGS sequence"/>
</dbReference>
<feature type="active site" evidence="12">
    <location>
        <position position="148"/>
    </location>
</feature>
<feature type="active site" description="O-(3'-phospho-DNA)-tyrosine intermediate" evidence="12">
    <location>
        <position position="275"/>
    </location>
</feature>
<evidence type="ECO:0000256" key="8">
    <source>
        <dbReference type="ARBA" id="ARBA00022908"/>
    </source>
</evidence>
<evidence type="ECO:0000313" key="15">
    <source>
        <dbReference type="EMBL" id="EAC1533210.1"/>
    </source>
</evidence>
<dbReference type="AlphaFoldDB" id="A0A061K6N9"/>
<dbReference type="Proteomes" id="UP001180189">
    <property type="component" value="Chromosome"/>
</dbReference>
<dbReference type="EMBL" id="CP107128">
    <property type="protein sequence ID" value="WLM95875.1"/>
    <property type="molecule type" value="Genomic_DNA"/>
</dbReference>
<evidence type="ECO:0000256" key="2">
    <source>
        <dbReference type="ARBA" id="ARBA00006657"/>
    </source>
</evidence>
<dbReference type="EMBL" id="DABCJL010000014">
    <property type="protein sequence ID" value="HAH7771040.1"/>
    <property type="molecule type" value="Genomic_DNA"/>
</dbReference>
<dbReference type="InterPro" id="IPR011010">
    <property type="entry name" value="DNA_brk_join_enz"/>
</dbReference>
<evidence type="ECO:0000313" key="28">
    <source>
        <dbReference type="Proteomes" id="UP000437875"/>
    </source>
</evidence>
<evidence type="ECO:0000313" key="18">
    <source>
        <dbReference type="EMBL" id="EMJ5256202.1"/>
    </source>
</evidence>
<dbReference type="SUPFAM" id="SSF47823">
    <property type="entry name" value="lambda integrase-like, N-terminal domain"/>
    <property type="match status" value="1"/>
</dbReference>
<dbReference type="InterPro" id="IPR010998">
    <property type="entry name" value="Integrase_recombinase_N"/>
</dbReference>
<keyword evidence="11 12" id="KW-0131">Cell cycle</keyword>
<reference evidence="19" key="1">
    <citation type="journal article" date="2018" name="Genome Biol.">
        <title>SKESA: strategic k-mer extension for scrupulous assemblies.</title>
        <authorList>
            <person name="Souvorov A."/>
            <person name="Agarwala R."/>
            <person name="Lipman D.J."/>
        </authorList>
    </citation>
    <scope>NUCLEOTIDE SEQUENCE [LARGE SCALE GENOMIC DNA]</scope>
    <source>
        <strain evidence="20">C0382</strain>
        <strain evidence="19">EC00763</strain>
    </source>
</reference>
<reference evidence="17 29" key="7">
    <citation type="submission" date="2020-02" db="EMBL/GenBank/DDBJ databases">
        <authorList>
            <consortium name="PulseNet: The National Subtyping Network for Foodborne Disease Surveillance"/>
            <person name="Tarr C.L."/>
            <person name="Trees E."/>
            <person name="Katz L.S."/>
            <person name="Carleton-Romer H.A."/>
            <person name="Stroika S."/>
            <person name="Kucerova Z."/>
            <person name="Roache K.F."/>
            <person name="Sabol A.L."/>
            <person name="Besser J."/>
            <person name="Gerner-Smidt P."/>
        </authorList>
    </citation>
    <scope>NUCLEOTIDE SEQUENCE [LARGE SCALE GENOMIC DNA]</scope>
    <source>
        <strain evidence="17 29">PNUSAE002719</strain>
    </source>
</reference>
<dbReference type="SMR" id="A0A061K6N9"/>
<accession>A0A061K6N9</accession>
<evidence type="ECO:0000259" key="13">
    <source>
        <dbReference type="PROSITE" id="PS51898"/>
    </source>
</evidence>
<name>A0A061K6N9_ECOLX</name>
<protein>
    <recommendedName>
        <fullName evidence="4 12">Tyrosine recombinase XerC</fullName>
    </recommendedName>
</protein>
<reference evidence="18" key="10">
    <citation type="submission" date="2024-02" db="EMBL/GenBank/DDBJ databases">
        <authorList>
            <consortium name="Clinical and Environmental Microbiology Branch: Whole genome sequencing antimicrobial resistance pathogens in the healthcare setting"/>
        </authorList>
    </citation>
    <scope>NUCLEOTIDE SEQUENCE</scope>
    <source>
        <strain evidence="18">1924188</strain>
    </source>
</reference>
<evidence type="ECO:0000256" key="6">
    <source>
        <dbReference type="ARBA" id="ARBA00022618"/>
    </source>
</evidence>
<dbReference type="EMBL" id="DABBJX010000017">
    <property type="protein sequence ID" value="HAH4525457.1"/>
    <property type="molecule type" value="Genomic_DNA"/>
</dbReference>
<dbReference type="GO" id="GO:0003677">
    <property type="term" value="F:DNA binding"/>
    <property type="evidence" value="ECO:0007669"/>
    <property type="project" value="UniProtKB-UniRule"/>
</dbReference>
<dbReference type="Proteomes" id="UP000372890">
    <property type="component" value="Unassembled WGS sequence"/>
</dbReference>
<feature type="active site" evidence="12">
    <location>
        <position position="172"/>
    </location>
</feature>
<organism evidence="21 28">
    <name type="scientific">Escherichia coli</name>
    <dbReference type="NCBI Taxonomy" id="562"/>
    <lineage>
        <taxon>Bacteria</taxon>
        <taxon>Pseudomonadati</taxon>
        <taxon>Pseudomonadota</taxon>
        <taxon>Gammaproteobacteria</taxon>
        <taxon>Enterobacterales</taxon>
        <taxon>Enterobacteriaceae</taxon>
        <taxon>Escherichia</taxon>
    </lineage>
</organism>
<dbReference type="RefSeq" id="WP_000130676.1">
    <property type="nucleotide sequence ID" value="NZ_AP018784.2"/>
</dbReference>
<keyword evidence="10 12" id="KW-0233">DNA recombination</keyword>
<dbReference type="Proteomes" id="UP000555763">
    <property type="component" value="Unassembled WGS sequence"/>
</dbReference>
<dbReference type="PANTHER" id="PTHR30349:SF81">
    <property type="entry name" value="TYROSINE RECOMBINASE XERC"/>
    <property type="match status" value="1"/>
</dbReference>
<evidence type="ECO:0000256" key="10">
    <source>
        <dbReference type="ARBA" id="ARBA00023172"/>
    </source>
</evidence>
<dbReference type="Gene3D" id="1.10.150.130">
    <property type="match status" value="1"/>
</dbReference>
<feature type="domain" description="Core-binding (CB)" evidence="14">
    <location>
        <begin position="2"/>
        <end position="88"/>
    </location>
</feature>
<dbReference type="InterPro" id="IPR050090">
    <property type="entry name" value="Tyrosine_recombinase_XerCD"/>
</dbReference>
<reference evidence="24" key="9">
    <citation type="journal article" date="2023" name="Microorganisms">
        <title>Comparative Genomic Analysis of ST131 Subclade C2 of ESBL-Producing E. coli Isolates from Patients with Recurrent and Sporadic Urinary Tract Infections.</title>
        <authorList>
            <person name="Jaen-Luchoro D."/>
            <person name="Kahnamouei A."/>
            <person name="Yazdanshenas S."/>
            <person name="Lindblom A."/>
            <person name="Samuelsson E."/>
            <person name="Ahren C."/>
            <person name="Karami N."/>
        </authorList>
    </citation>
    <scope>NUCLEOTIDE SEQUENCE</scope>
    <source>
        <strain evidence="24">S7</strain>
    </source>
</reference>
<dbReference type="InterPro" id="IPR002104">
    <property type="entry name" value="Integrase_catalytic"/>
</dbReference>
<comment type="subunit">
    <text evidence="3 12">Forms a cyclic heterotetrameric complex composed of two molecules of XerC and two molecules of XerD, in which XerC interacts with XerD via its C-terminal region, XerD interacts with XerC via its C-terminal region and so on.</text>
</comment>
<dbReference type="CDD" id="cd00798">
    <property type="entry name" value="INT_XerDC_C"/>
    <property type="match status" value="1"/>
</dbReference>
<dbReference type="Gene3D" id="1.10.443.10">
    <property type="entry name" value="Intergrase catalytic core"/>
    <property type="match status" value="1"/>
</dbReference>
<comment type="function">
    <text evidence="12">Site-specific tyrosine recombinase, which acts by catalyzing the cutting and rejoining of the recombining DNA molecules. Binds cooperatively to specific DNA consensus sequences that are separated from XerD binding sites by a short central region, forming the heterotetrameric XerC-XerD complex that recombines DNA substrates. The complex is essential to convert dimers of the bacterial chromosome into monomers to permit their segregation at cell division. It also contributes to the segregational stability of plasmids. In the complex XerC specifically exchanges the top DNA strands.</text>
</comment>
<dbReference type="InterPro" id="IPR044068">
    <property type="entry name" value="CB"/>
</dbReference>
<evidence type="ECO:0000313" key="22">
    <source>
        <dbReference type="EMBL" id="RXD12984.1"/>
    </source>
</evidence>
<dbReference type="EMBL" id="AAAGZE010000034">
    <property type="protein sequence ID" value="EAC1533210.1"/>
    <property type="molecule type" value="Genomic_DNA"/>
</dbReference>
<evidence type="ECO:0000256" key="3">
    <source>
        <dbReference type="ARBA" id="ARBA00011483"/>
    </source>
</evidence>
<comment type="activity regulation">
    <text evidence="12">FtsK may regulate the catalytic switch between XerC and XerD in the heterotetrameric complex during the two steps of the recombination process.</text>
</comment>
<reference evidence="22 25" key="3">
    <citation type="submission" date="2019-01" db="EMBL/GenBank/DDBJ databases">
        <title>Genomic analysis of febrile catheter-associated UTI E. coli isolates.</title>
        <authorList>
            <person name="Potter R."/>
            <person name="Zou Z."/>
            <person name="Henderson J."/>
            <person name="Dantas G."/>
        </authorList>
    </citation>
    <scope>NUCLEOTIDE SEQUENCE [LARGE SCALE GENOMIC DNA]</scope>
    <source>
        <strain evidence="22 25">29_CAASB</strain>
    </source>
</reference>
<dbReference type="InterPro" id="IPR023009">
    <property type="entry name" value="Tyrosine_recombinase_XerC/XerD"/>
</dbReference>
<reference evidence="19" key="6">
    <citation type="submission" date="2019-12" db="EMBL/GenBank/DDBJ databases">
        <authorList>
            <consortium name="NCBI Pathogen Detection Project"/>
        </authorList>
    </citation>
    <scope>NUCLEOTIDE SEQUENCE</scope>
    <source>
        <strain evidence="20">C0382</strain>
        <strain evidence="19">EC00763</strain>
    </source>
</reference>
<evidence type="ECO:0000256" key="7">
    <source>
        <dbReference type="ARBA" id="ARBA00022829"/>
    </source>
</evidence>
<dbReference type="Proteomes" id="UP000437875">
    <property type="component" value="Unassembled WGS sequence"/>
</dbReference>
<reference evidence="16" key="8">
    <citation type="submission" date="2020-02" db="EMBL/GenBank/DDBJ databases">
        <authorList>
            <person name="Ashton P.M."/>
            <person name="Dallman T."/>
            <person name="Nair S."/>
            <person name="De Pinna E."/>
            <person name="Peters T."/>
            <person name="Grant K."/>
        </authorList>
    </citation>
    <scope>NUCLEOTIDE SEQUENCE</scope>
    <source>
        <strain evidence="16">93335</strain>
    </source>
</reference>